<accession>A0A8S1RH24</accession>
<dbReference type="Proteomes" id="UP000692954">
    <property type="component" value="Unassembled WGS sequence"/>
</dbReference>
<evidence type="ECO:0000313" key="1">
    <source>
        <dbReference type="EMBL" id="CAD8126582.1"/>
    </source>
</evidence>
<reference evidence="1" key="1">
    <citation type="submission" date="2021-01" db="EMBL/GenBank/DDBJ databases">
        <authorList>
            <consortium name="Genoscope - CEA"/>
            <person name="William W."/>
        </authorList>
    </citation>
    <scope>NUCLEOTIDE SEQUENCE</scope>
</reference>
<dbReference type="EMBL" id="CAJJDN010000168">
    <property type="protein sequence ID" value="CAD8126582.1"/>
    <property type="molecule type" value="Genomic_DNA"/>
</dbReference>
<sequence>MINILSLVSNPLFKNLVFTPDKQQAYYWFRVHVLVLEFYPLSNQSENENHYFLQFYIIQ</sequence>
<dbReference type="AlphaFoldDB" id="A0A8S1RH24"/>
<comment type="caution">
    <text evidence="1">The sequence shown here is derived from an EMBL/GenBank/DDBJ whole genome shotgun (WGS) entry which is preliminary data.</text>
</comment>
<gene>
    <name evidence="1" type="ORF">PSON_ATCC_30995.1.T1680083</name>
</gene>
<protein>
    <submittedName>
        <fullName evidence="1">Uncharacterized protein</fullName>
    </submittedName>
</protein>
<name>A0A8S1RH24_9CILI</name>
<keyword evidence="2" id="KW-1185">Reference proteome</keyword>
<evidence type="ECO:0000313" key="2">
    <source>
        <dbReference type="Proteomes" id="UP000692954"/>
    </source>
</evidence>
<organism evidence="1 2">
    <name type="scientific">Paramecium sonneborni</name>
    <dbReference type="NCBI Taxonomy" id="65129"/>
    <lineage>
        <taxon>Eukaryota</taxon>
        <taxon>Sar</taxon>
        <taxon>Alveolata</taxon>
        <taxon>Ciliophora</taxon>
        <taxon>Intramacronucleata</taxon>
        <taxon>Oligohymenophorea</taxon>
        <taxon>Peniculida</taxon>
        <taxon>Parameciidae</taxon>
        <taxon>Paramecium</taxon>
    </lineage>
</organism>
<proteinExistence type="predicted"/>